<dbReference type="GO" id="GO:0000271">
    <property type="term" value="P:polysaccharide biosynthetic process"/>
    <property type="evidence" value="ECO:0007669"/>
    <property type="project" value="TreeGrafter"/>
</dbReference>
<name>A0A381TN36_9ZZZZ</name>
<dbReference type="InterPro" id="IPR014710">
    <property type="entry name" value="RmlC-like_jellyroll"/>
</dbReference>
<dbReference type="PANTHER" id="PTHR21047">
    <property type="entry name" value="DTDP-6-DEOXY-D-GLUCOSE-3,5 EPIMERASE"/>
    <property type="match status" value="1"/>
</dbReference>
<gene>
    <name evidence="1" type="ORF">METZ01_LOCUS69775</name>
</gene>
<reference evidence="1" key="1">
    <citation type="submission" date="2018-05" db="EMBL/GenBank/DDBJ databases">
        <authorList>
            <person name="Lanie J.A."/>
            <person name="Ng W.-L."/>
            <person name="Kazmierczak K.M."/>
            <person name="Andrzejewski T.M."/>
            <person name="Davidsen T.M."/>
            <person name="Wayne K.J."/>
            <person name="Tettelin H."/>
            <person name="Glass J.I."/>
            <person name="Rusch D."/>
            <person name="Podicherti R."/>
            <person name="Tsui H.-C.T."/>
            <person name="Winkler M.E."/>
        </authorList>
    </citation>
    <scope>NUCLEOTIDE SEQUENCE</scope>
</reference>
<accession>A0A381TN36</accession>
<organism evidence="1">
    <name type="scientific">marine metagenome</name>
    <dbReference type="NCBI Taxonomy" id="408172"/>
    <lineage>
        <taxon>unclassified sequences</taxon>
        <taxon>metagenomes</taxon>
        <taxon>ecological metagenomes</taxon>
    </lineage>
</organism>
<dbReference type="GO" id="GO:0008830">
    <property type="term" value="F:dTDP-4-dehydrorhamnose 3,5-epimerase activity"/>
    <property type="evidence" value="ECO:0007669"/>
    <property type="project" value="InterPro"/>
</dbReference>
<sequence length="166" mass="18822">MVEPKPYSQITTQRTLIEGVKTKSLRVIPDERGWLMEILRSDEHDLFSTFGQVYVSATYPGVVKAWHYHKEQVDNFACVSGMVKLVLVDTRPKSPTEGAVNEFFIGDQNPTLVQVPCLLYHGWKCISTGPSLVVNVPSTPYRHADPDEYRVEAHGTLPYDWTRKDG</sequence>
<dbReference type="Pfam" id="PF00908">
    <property type="entry name" value="dTDP_sugar_isom"/>
    <property type="match status" value="1"/>
</dbReference>
<protein>
    <recommendedName>
        <fullName evidence="2">dTDP-4-dehydrorhamnose 3,5-epimerase</fullName>
    </recommendedName>
</protein>
<dbReference type="InterPro" id="IPR011051">
    <property type="entry name" value="RmlC_Cupin_sf"/>
</dbReference>
<dbReference type="EMBL" id="UINC01004798">
    <property type="protein sequence ID" value="SVA16921.1"/>
    <property type="molecule type" value="Genomic_DNA"/>
</dbReference>
<proteinExistence type="predicted"/>
<dbReference type="Gene3D" id="2.60.120.10">
    <property type="entry name" value="Jelly Rolls"/>
    <property type="match status" value="1"/>
</dbReference>
<dbReference type="SUPFAM" id="SSF51182">
    <property type="entry name" value="RmlC-like cupins"/>
    <property type="match status" value="1"/>
</dbReference>
<dbReference type="PANTHER" id="PTHR21047:SF2">
    <property type="entry name" value="THYMIDINE DIPHOSPHO-4-KETO-RHAMNOSE 3,5-EPIMERASE"/>
    <property type="match status" value="1"/>
</dbReference>
<evidence type="ECO:0000313" key="1">
    <source>
        <dbReference type="EMBL" id="SVA16921.1"/>
    </source>
</evidence>
<dbReference type="GO" id="GO:0005829">
    <property type="term" value="C:cytosol"/>
    <property type="evidence" value="ECO:0007669"/>
    <property type="project" value="TreeGrafter"/>
</dbReference>
<evidence type="ECO:0008006" key="2">
    <source>
        <dbReference type="Google" id="ProtNLM"/>
    </source>
</evidence>
<dbReference type="InterPro" id="IPR000888">
    <property type="entry name" value="RmlC-like"/>
</dbReference>
<dbReference type="AlphaFoldDB" id="A0A381TN36"/>